<keyword evidence="3" id="KW-1185">Reference proteome</keyword>
<feature type="compositionally biased region" description="Basic and acidic residues" evidence="1">
    <location>
        <begin position="12"/>
        <end position="25"/>
    </location>
</feature>
<dbReference type="Proteomes" id="UP000324222">
    <property type="component" value="Unassembled WGS sequence"/>
</dbReference>
<reference evidence="2 3" key="1">
    <citation type="submission" date="2019-05" db="EMBL/GenBank/DDBJ databases">
        <title>Another draft genome of Portunus trituberculatus and its Hox gene families provides insights of decapod evolution.</title>
        <authorList>
            <person name="Jeong J.-H."/>
            <person name="Song I."/>
            <person name="Kim S."/>
            <person name="Choi T."/>
            <person name="Kim D."/>
            <person name="Ryu S."/>
            <person name="Kim W."/>
        </authorList>
    </citation>
    <scope>NUCLEOTIDE SEQUENCE [LARGE SCALE GENOMIC DNA]</scope>
    <source>
        <tissue evidence="2">Muscle</tissue>
    </source>
</reference>
<protein>
    <submittedName>
        <fullName evidence="2">Uncharacterized protein</fullName>
    </submittedName>
</protein>
<accession>A0A5B7JWC1</accession>
<comment type="caution">
    <text evidence="2">The sequence shown here is derived from an EMBL/GenBank/DDBJ whole genome shotgun (WGS) entry which is preliminary data.</text>
</comment>
<gene>
    <name evidence="2" type="ORF">E2C01_094230</name>
</gene>
<evidence type="ECO:0000256" key="1">
    <source>
        <dbReference type="SAM" id="MobiDB-lite"/>
    </source>
</evidence>
<sequence length="60" mass="6843">MSRPFAQQPERASAKARSDSHKHEAPCFCFPRKPAKRGGLLENLLGASTFLRRKHQEKHT</sequence>
<dbReference type="AlphaFoldDB" id="A0A5B7JWC1"/>
<proteinExistence type="predicted"/>
<organism evidence="2 3">
    <name type="scientific">Portunus trituberculatus</name>
    <name type="common">Swimming crab</name>
    <name type="synonym">Neptunus trituberculatus</name>
    <dbReference type="NCBI Taxonomy" id="210409"/>
    <lineage>
        <taxon>Eukaryota</taxon>
        <taxon>Metazoa</taxon>
        <taxon>Ecdysozoa</taxon>
        <taxon>Arthropoda</taxon>
        <taxon>Crustacea</taxon>
        <taxon>Multicrustacea</taxon>
        <taxon>Malacostraca</taxon>
        <taxon>Eumalacostraca</taxon>
        <taxon>Eucarida</taxon>
        <taxon>Decapoda</taxon>
        <taxon>Pleocyemata</taxon>
        <taxon>Brachyura</taxon>
        <taxon>Eubrachyura</taxon>
        <taxon>Portunoidea</taxon>
        <taxon>Portunidae</taxon>
        <taxon>Portuninae</taxon>
        <taxon>Portunus</taxon>
    </lineage>
</organism>
<evidence type="ECO:0000313" key="2">
    <source>
        <dbReference type="EMBL" id="MPC98845.1"/>
    </source>
</evidence>
<dbReference type="EMBL" id="VSRR010115875">
    <property type="protein sequence ID" value="MPC98845.1"/>
    <property type="molecule type" value="Genomic_DNA"/>
</dbReference>
<name>A0A5B7JWC1_PORTR</name>
<feature type="region of interest" description="Disordered" evidence="1">
    <location>
        <begin position="1"/>
        <end position="25"/>
    </location>
</feature>
<evidence type="ECO:0000313" key="3">
    <source>
        <dbReference type="Proteomes" id="UP000324222"/>
    </source>
</evidence>